<dbReference type="Pfam" id="PF25442">
    <property type="entry name" value="Ubiquitin_RHG40_C"/>
    <property type="match status" value="1"/>
</dbReference>
<dbReference type="PANTHER" id="PTHR14963">
    <property type="entry name" value="RHO GTPASE ACTIVATING PROTEIN 18,19-RELATED"/>
    <property type="match status" value="1"/>
</dbReference>
<dbReference type="Pfam" id="PF00620">
    <property type="entry name" value="RhoGAP"/>
    <property type="match status" value="1"/>
</dbReference>
<feature type="compositionally biased region" description="Gly residues" evidence="2">
    <location>
        <begin position="301"/>
        <end position="316"/>
    </location>
</feature>
<sequence length="1140" mass="127787">MESNAGVDMEDYWNEVLTYHRPSTHSEEEARSHEDEGESAEHFLEGLGIPVKPDSELSEDNITISKFMGTLNPRQEEALKRRVRTLNATVRRKKQRQKPDIRNFFTNTDNSSTGTRSRSATPDSLDSVSPPRTPPDPHPKAWLEDPYRSSGSLDSGNHSLVTSPPSVITPHTTTTSTALPPPPPSSSSSFTHNHHHHHHTVLGNNNNNNSSTHNNNNNKSRLHPHHSTRTSVGGQGVVVVGGRRLTPPSDTRREWLDDPSPLHHHHHQYPTNMTRAPSLDTLPTTTTTSTTTTSTTTNTAVGGGGRGSGGGGGGGGKGKEVRRQRSYARDLARDVRNFHHSSKQGVYEFYPKDSHQHQHHQHHQHHTHDDHEVQVLNYRYIGSVYIPHARCKEKEKRPSLDSQTSSLSHISTDLDAIDTDGRRSSGELHHRRSHTVTRNNTREHHHNREHLKENNREHQHHHHHTTREHLKENREHLKENRPRSGSSTDFGFKVVPQKSDDEFPELVLEMGRSGQTRMDWLDEGDLNKLTSLALLELDILFTEHAIHHRWRKLKKRKHSKEADHGVFGVPLETLLERDRHHIPHIPIEANAPLILHKLVCELDHHGLTQEGILRVPGHRSQTEQLRRTLDTHFYSAPSTVDAALRSATPNDLAALVKTFLRELPQPLLTHAYMPAFYKTHRIQGIGERVQALSMLVLLLPIPHRDTLHALLQLCARVVALQSQNKMSLYNVAMIVAPNLFLPTTTTGHHRSRLNLRTDDKEQQLNHEMTYASVTTQLTQMLVKYRDVLWTVPQRLVAQVRRQYQAEALKQHNSTPMRRLLSRKSKESIQRPIENEVDFQEGILRVSAPQFNKTNLPVKLNSRMTAADLLSRLIEEVTQLPENPRRVEGRREMQYKRGGGGGGVVGGVGFLPPTHLPPSTPSSVSSTTTTTTTSSLSSPPFLPCLLTGSLKTALLQHALHERGGNIGDRRLDPNAKLLAIYQDNPNAEDRPRQHQEKEEKINGGVGQRKDKQDGGVGQRKDKQDGGVGQRKDKQDGGVGQKEDKEDGGVGQEEDKQDGGVGQEEDKQDGGVGQEEDKQDGRVGQKEDKEDGGVGQKEDKEDGGVGQEEDKQDGGVGQREGQSARPPLDSLPLATRDRHIDK</sequence>
<feature type="region of interest" description="Disordered" evidence="2">
    <location>
        <begin position="89"/>
        <end position="327"/>
    </location>
</feature>
<feature type="compositionally biased region" description="Basic and acidic residues" evidence="2">
    <location>
        <begin position="24"/>
        <end position="44"/>
    </location>
</feature>
<dbReference type="InterPro" id="IPR057323">
    <property type="entry name" value="RHG40/28/18_ubiquitin"/>
</dbReference>
<dbReference type="EMBL" id="JAWQEG010005189">
    <property type="protein sequence ID" value="KAK3858852.1"/>
    <property type="molecule type" value="Genomic_DNA"/>
</dbReference>
<dbReference type="Gene3D" id="1.10.555.10">
    <property type="entry name" value="Rho GTPase activation protein"/>
    <property type="match status" value="1"/>
</dbReference>
<keyword evidence="1" id="KW-0343">GTPase activation</keyword>
<accession>A0AAE1END9</accession>
<organism evidence="4 5">
    <name type="scientific">Petrolisthes cinctipes</name>
    <name type="common">Flat porcelain crab</name>
    <dbReference type="NCBI Taxonomy" id="88211"/>
    <lineage>
        <taxon>Eukaryota</taxon>
        <taxon>Metazoa</taxon>
        <taxon>Ecdysozoa</taxon>
        <taxon>Arthropoda</taxon>
        <taxon>Crustacea</taxon>
        <taxon>Multicrustacea</taxon>
        <taxon>Malacostraca</taxon>
        <taxon>Eumalacostraca</taxon>
        <taxon>Eucarida</taxon>
        <taxon>Decapoda</taxon>
        <taxon>Pleocyemata</taxon>
        <taxon>Anomura</taxon>
        <taxon>Galatheoidea</taxon>
        <taxon>Porcellanidae</taxon>
        <taxon>Petrolisthes</taxon>
    </lineage>
</organism>
<dbReference type="Proteomes" id="UP001286313">
    <property type="component" value="Unassembled WGS sequence"/>
</dbReference>
<evidence type="ECO:0000313" key="5">
    <source>
        <dbReference type="Proteomes" id="UP001286313"/>
    </source>
</evidence>
<dbReference type="InterPro" id="IPR008936">
    <property type="entry name" value="Rho_GTPase_activation_prot"/>
</dbReference>
<feature type="compositionally biased region" description="Basic and acidic residues" evidence="2">
    <location>
        <begin position="135"/>
        <end position="147"/>
    </location>
</feature>
<feature type="compositionally biased region" description="Basic and acidic residues" evidence="2">
    <location>
        <begin position="419"/>
        <end position="428"/>
    </location>
</feature>
<dbReference type="PROSITE" id="PS50238">
    <property type="entry name" value="RHOGAP"/>
    <property type="match status" value="1"/>
</dbReference>
<evidence type="ECO:0000313" key="4">
    <source>
        <dbReference type="EMBL" id="KAK3858852.1"/>
    </source>
</evidence>
<feature type="region of interest" description="Disordered" evidence="2">
    <location>
        <begin position="893"/>
        <end position="940"/>
    </location>
</feature>
<dbReference type="SUPFAM" id="SSF48350">
    <property type="entry name" value="GTPase activation domain, GAP"/>
    <property type="match status" value="1"/>
</dbReference>
<feature type="region of interest" description="Disordered" evidence="2">
    <location>
        <begin position="982"/>
        <end position="1140"/>
    </location>
</feature>
<feature type="compositionally biased region" description="Basic and acidic residues" evidence="2">
    <location>
        <begin position="317"/>
        <end position="327"/>
    </location>
</feature>
<keyword evidence="5" id="KW-1185">Reference proteome</keyword>
<feature type="compositionally biased region" description="Low complexity" evidence="2">
    <location>
        <begin position="161"/>
        <end position="178"/>
    </location>
</feature>
<evidence type="ECO:0000259" key="3">
    <source>
        <dbReference type="PROSITE" id="PS50238"/>
    </source>
</evidence>
<dbReference type="AlphaFoldDB" id="A0AAE1END9"/>
<proteinExistence type="predicted"/>
<feature type="compositionally biased region" description="Low complexity" evidence="2">
    <location>
        <begin position="281"/>
        <end position="300"/>
    </location>
</feature>
<name>A0AAE1END9_PETCI</name>
<feature type="compositionally biased region" description="Basic and acidic residues" evidence="2">
    <location>
        <begin position="986"/>
        <end position="1111"/>
    </location>
</feature>
<feature type="region of interest" description="Disordered" evidence="2">
    <location>
        <begin position="18"/>
        <end position="55"/>
    </location>
</feature>
<feature type="compositionally biased region" description="Low complexity" evidence="2">
    <location>
        <begin position="201"/>
        <end position="219"/>
    </location>
</feature>
<dbReference type="InterPro" id="IPR000198">
    <property type="entry name" value="RhoGAP_dom"/>
</dbReference>
<gene>
    <name evidence="4" type="ORF">Pcinc_034985</name>
</gene>
<dbReference type="SMART" id="SM00324">
    <property type="entry name" value="RhoGAP"/>
    <property type="match status" value="1"/>
</dbReference>
<feature type="compositionally biased region" description="Low complexity" evidence="2">
    <location>
        <begin position="920"/>
        <end position="940"/>
    </location>
</feature>
<dbReference type="GO" id="GO:0005096">
    <property type="term" value="F:GTPase activator activity"/>
    <property type="evidence" value="ECO:0007669"/>
    <property type="project" value="UniProtKB-KW"/>
</dbReference>
<dbReference type="GO" id="GO:0007165">
    <property type="term" value="P:signal transduction"/>
    <property type="evidence" value="ECO:0007669"/>
    <property type="project" value="InterPro"/>
</dbReference>
<feature type="region of interest" description="Disordered" evidence="2">
    <location>
        <begin position="392"/>
        <end position="495"/>
    </location>
</feature>
<dbReference type="GO" id="GO:0005737">
    <property type="term" value="C:cytoplasm"/>
    <property type="evidence" value="ECO:0007669"/>
    <property type="project" value="TreeGrafter"/>
</dbReference>
<dbReference type="GO" id="GO:0051056">
    <property type="term" value="P:regulation of small GTPase mediated signal transduction"/>
    <property type="evidence" value="ECO:0007669"/>
    <property type="project" value="TreeGrafter"/>
</dbReference>
<comment type="caution">
    <text evidence="4">The sequence shown here is derived from an EMBL/GenBank/DDBJ whole genome shotgun (WGS) entry which is preliminary data.</text>
</comment>
<feature type="compositionally biased region" description="Polar residues" evidence="2">
    <location>
        <begin position="400"/>
        <end position="411"/>
    </location>
</feature>
<feature type="compositionally biased region" description="Gly residues" evidence="2">
    <location>
        <begin position="896"/>
        <end position="908"/>
    </location>
</feature>
<feature type="compositionally biased region" description="Basic and acidic residues" evidence="2">
    <location>
        <begin position="467"/>
        <end position="482"/>
    </location>
</feature>
<evidence type="ECO:0000256" key="1">
    <source>
        <dbReference type="ARBA" id="ARBA00022468"/>
    </source>
</evidence>
<feature type="compositionally biased region" description="Polar residues" evidence="2">
    <location>
        <begin position="149"/>
        <end position="160"/>
    </location>
</feature>
<protein>
    <recommendedName>
        <fullName evidence="3">Rho-GAP domain-containing protein</fullName>
    </recommendedName>
</protein>
<dbReference type="GO" id="GO:0030833">
    <property type="term" value="P:regulation of actin filament polymerization"/>
    <property type="evidence" value="ECO:0007669"/>
    <property type="project" value="TreeGrafter"/>
</dbReference>
<feature type="domain" description="Rho-GAP" evidence="3">
    <location>
        <begin position="569"/>
        <end position="789"/>
    </location>
</feature>
<dbReference type="PANTHER" id="PTHR14963:SF1">
    <property type="entry name" value="RHO GTPASE-ACTIVATING PROTEIN CONUNDRUM"/>
    <property type="match status" value="1"/>
</dbReference>
<feature type="compositionally biased region" description="Polar residues" evidence="2">
    <location>
        <begin position="104"/>
        <end position="127"/>
    </location>
</feature>
<evidence type="ECO:0000256" key="2">
    <source>
        <dbReference type="SAM" id="MobiDB-lite"/>
    </source>
</evidence>
<reference evidence="4" key="1">
    <citation type="submission" date="2023-10" db="EMBL/GenBank/DDBJ databases">
        <title>Genome assemblies of two species of porcelain crab, Petrolisthes cinctipes and Petrolisthes manimaculis (Anomura: Porcellanidae).</title>
        <authorList>
            <person name="Angst P."/>
        </authorList>
    </citation>
    <scope>NUCLEOTIDE SEQUENCE</scope>
    <source>
        <strain evidence="4">PB745_01</strain>
        <tissue evidence="4">Gill</tissue>
    </source>
</reference>